<proteinExistence type="predicted"/>
<dbReference type="Proteomes" id="UP001596138">
    <property type="component" value="Unassembled WGS sequence"/>
</dbReference>
<keyword evidence="4" id="KW-1185">Reference proteome</keyword>
<dbReference type="PANTHER" id="PTHR10210">
    <property type="entry name" value="RIBOSE-PHOSPHATE DIPHOSPHOKINASE FAMILY MEMBER"/>
    <property type="match status" value="1"/>
</dbReference>
<dbReference type="InterPro" id="IPR000836">
    <property type="entry name" value="PRTase_dom"/>
</dbReference>
<dbReference type="InterPro" id="IPR005946">
    <property type="entry name" value="Rib-P_diPkinase"/>
</dbReference>
<dbReference type="NCBIfam" id="NF002320">
    <property type="entry name" value="PRK01259.1"/>
    <property type="match status" value="1"/>
</dbReference>
<dbReference type="CDD" id="cd06223">
    <property type="entry name" value="PRTases_typeI"/>
    <property type="match status" value="1"/>
</dbReference>
<protein>
    <submittedName>
        <fullName evidence="3">Ribose-phosphate diphosphokinase</fullName>
        <ecNumber evidence="3">2.7.6.1</ecNumber>
    </submittedName>
</protein>
<dbReference type="Gene3D" id="3.40.50.2020">
    <property type="match status" value="2"/>
</dbReference>
<dbReference type="PANTHER" id="PTHR10210:SF41">
    <property type="entry name" value="RIBOSE-PHOSPHATE PYROPHOSPHOKINASE 1, CHLOROPLASTIC"/>
    <property type="match status" value="1"/>
</dbReference>
<gene>
    <name evidence="3" type="ORF">ACFQGU_02170</name>
</gene>
<dbReference type="RefSeq" id="WP_386763948.1">
    <property type="nucleotide sequence ID" value="NZ_JBHSTI010000002.1"/>
</dbReference>
<keyword evidence="3" id="KW-0808">Transferase</keyword>
<comment type="caution">
    <text evidence="3">The sequence shown here is derived from an EMBL/GenBank/DDBJ whole genome shotgun (WGS) entry which is preliminary data.</text>
</comment>
<organism evidence="3 4">
    <name type="scientific">Longivirga aurantiaca</name>
    <dbReference type="NCBI Taxonomy" id="1837743"/>
    <lineage>
        <taxon>Bacteria</taxon>
        <taxon>Bacillati</taxon>
        <taxon>Actinomycetota</taxon>
        <taxon>Actinomycetes</taxon>
        <taxon>Sporichthyales</taxon>
        <taxon>Sporichthyaceae</taxon>
        <taxon>Longivirga</taxon>
    </lineage>
</organism>
<reference evidence="4" key="1">
    <citation type="journal article" date="2019" name="Int. J. Syst. Evol. Microbiol.">
        <title>The Global Catalogue of Microorganisms (GCM) 10K type strain sequencing project: providing services to taxonomists for standard genome sequencing and annotation.</title>
        <authorList>
            <consortium name="The Broad Institute Genomics Platform"/>
            <consortium name="The Broad Institute Genome Sequencing Center for Infectious Disease"/>
            <person name="Wu L."/>
            <person name="Ma J."/>
        </authorList>
    </citation>
    <scope>NUCLEOTIDE SEQUENCE [LARGE SCALE GENOMIC DNA]</scope>
    <source>
        <strain evidence="4">CGMCC 4.7317</strain>
    </source>
</reference>
<accession>A0ABW1SWN3</accession>
<dbReference type="Pfam" id="PF13793">
    <property type="entry name" value="Pribosyltran_N"/>
    <property type="match status" value="1"/>
</dbReference>
<dbReference type="SUPFAM" id="SSF53271">
    <property type="entry name" value="PRTase-like"/>
    <property type="match status" value="1"/>
</dbReference>
<feature type="domain" description="Ribose-phosphate pyrophosphokinase N-terminal" evidence="2">
    <location>
        <begin position="1"/>
        <end position="123"/>
    </location>
</feature>
<dbReference type="GO" id="GO:0004749">
    <property type="term" value="F:ribose phosphate diphosphokinase activity"/>
    <property type="evidence" value="ECO:0007669"/>
    <property type="project" value="UniProtKB-EC"/>
</dbReference>
<dbReference type="SMART" id="SM01400">
    <property type="entry name" value="Pribosyltran_N"/>
    <property type="match status" value="1"/>
</dbReference>
<sequence length="320" mass="33809">MKIFGGRSNPRLAEEIGVRLGVGLSPVTLRSFSGGEVYCRYEESIRGSDVFLIQSLSANAESGIGTNDALAELLVMIDAAKGASAHRVTAVVPWFGYSRQDKKSAAREPISARLMARILEASGADRVLTMDLHAPQIQGMFQIPVDHMTASLALSDHILQLQLQDDLVVVAPDAGRGKHARAFATMVGAGFAILDKQRPAQQQAEIGYVIGDVEGKTAIVVDDIIDTAGTIRAAADAVLGAGANRVHVVATHGVFSGKAYENIASSGVERFFVTDTIAAPPGVPPNVEIISCADVLAESMVQIFTCGSVSAVFRGHNHVY</sequence>
<evidence type="ECO:0000313" key="3">
    <source>
        <dbReference type="EMBL" id="MFC6236669.1"/>
    </source>
</evidence>
<evidence type="ECO:0000259" key="2">
    <source>
        <dbReference type="Pfam" id="PF13793"/>
    </source>
</evidence>
<name>A0ABW1SWN3_9ACTN</name>
<dbReference type="Pfam" id="PF14572">
    <property type="entry name" value="Pribosyl_synth"/>
    <property type="match status" value="1"/>
</dbReference>
<dbReference type="EMBL" id="JBHSTI010000002">
    <property type="protein sequence ID" value="MFC6236669.1"/>
    <property type="molecule type" value="Genomic_DNA"/>
</dbReference>
<evidence type="ECO:0000256" key="1">
    <source>
        <dbReference type="ARBA" id="ARBA00022727"/>
    </source>
</evidence>
<dbReference type="InterPro" id="IPR029057">
    <property type="entry name" value="PRTase-like"/>
</dbReference>
<dbReference type="InterPro" id="IPR029099">
    <property type="entry name" value="Pribosyltran_N"/>
</dbReference>
<dbReference type="NCBIfam" id="TIGR01251">
    <property type="entry name" value="ribP_PPkin"/>
    <property type="match status" value="1"/>
</dbReference>
<dbReference type="EC" id="2.7.6.1" evidence="3"/>
<keyword evidence="1" id="KW-0545">Nucleotide biosynthesis</keyword>
<evidence type="ECO:0000313" key="4">
    <source>
        <dbReference type="Proteomes" id="UP001596138"/>
    </source>
</evidence>